<feature type="domain" description="Chorismate mutase" evidence="6">
    <location>
        <begin position="26"/>
        <end position="119"/>
    </location>
</feature>
<name>A0ABN4I062_9BURK</name>
<evidence type="ECO:0000256" key="5">
    <source>
        <dbReference type="SAM" id="SignalP"/>
    </source>
</evidence>
<proteinExistence type="predicted"/>
<evidence type="ECO:0000313" key="7">
    <source>
        <dbReference type="EMBL" id="AKZ63678.1"/>
    </source>
</evidence>
<dbReference type="PROSITE" id="PS51257">
    <property type="entry name" value="PROKAR_LIPOPROTEIN"/>
    <property type="match status" value="1"/>
</dbReference>
<accession>A0ABN4I062</accession>
<sequence length="197" mass="21909">MNSLRRAARLAHLSVLLQAFVLALLLAGCQSVPTTPDDAARQKIDGLLILIDQRLDVAVKVAQTKWNSGAPINDPARERQILDDLTTSLKTSDAQDKSFMRRFFQAQFDAGKIIQLALHAQWRQEAHAPFANPPDLARDIRPELDRLTPLLIAAVNQVRPLLQQPAAKRYLQQRADTLVRGDSNGAVRAEALRVLLE</sequence>
<dbReference type="SUPFAM" id="SSF48600">
    <property type="entry name" value="Chorismate mutase II"/>
    <property type="match status" value="1"/>
</dbReference>
<evidence type="ECO:0000313" key="8">
    <source>
        <dbReference type="Proteomes" id="UP000063429"/>
    </source>
</evidence>
<protein>
    <recommendedName>
        <fullName evidence="2">chorismate mutase</fullName>
        <ecNumber evidence="2">5.4.99.5</ecNumber>
    </recommendedName>
</protein>
<dbReference type="PROSITE" id="PS51168">
    <property type="entry name" value="CHORISMATE_MUT_2"/>
    <property type="match status" value="1"/>
</dbReference>
<dbReference type="Gene3D" id="1.20.59.10">
    <property type="entry name" value="Chorismate mutase"/>
    <property type="match status" value="1"/>
</dbReference>
<dbReference type="InterPro" id="IPR008240">
    <property type="entry name" value="Chorismate_mutase_periplasmic"/>
</dbReference>
<dbReference type="InterPro" id="IPR051331">
    <property type="entry name" value="Chorismate_mutase-related"/>
</dbReference>
<organism evidence="7 8">
    <name type="scientific">Herbaspirillum hiltneri N3</name>
    <dbReference type="NCBI Taxonomy" id="1262470"/>
    <lineage>
        <taxon>Bacteria</taxon>
        <taxon>Pseudomonadati</taxon>
        <taxon>Pseudomonadota</taxon>
        <taxon>Betaproteobacteria</taxon>
        <taxon>Burkholderiales</taxon>
        <taxon>Oxalobacteraceae</taxon>
        <taxon>Herbaspirillum</taxon>
    </lineage>
</organism>
<evidence type="ECO:0000256" key="2">
    <source>
        <dbReference type="ARBA" id="ARBA00012404"/>
    </source>
</evidence>
<reference evidence="8" key="1">
    <citation type="journal article" date="2015" name="Genome Announc.">
        <title>Complete Genome Sequence of Herbaspirillum hiltneri N3 (DSM 17495), Isolated from Surface-Sterilized Wheat Roots.</title>
        <authorList>
            <person name="Guizelini D."/>
            <person name="Saizaki P.M."/>
            <person name="Coimbra N.A."/>
            <person name="Weiss V.A."/>
            <person name="Faoro H."/>
            <person name="Sfeir M.Z."/>
            <person name="Baura V.A."/>
            <person name="Monteiro R.A."/>
            <person name="Chubatsu L.S."/>
            <person name="Souza E.M."/>
            <person name="Cruz L.M."/>
            <person name="Pedrosa F.O."/>
            <person name="Raittz R.T."/>
            <person name="Marchaukoski J.N."/>
            <person name="Steffens M.B."/>
        </authorList>
    </citation>
    <scope>NUCLEOTIDE SEQUENCE [LARGE SCALE GENOMIC DNA]</scope>
    <source>
        <strain evidence="8">N3</strain>
    </source>
</reference>
<dbReference type="InterPro" id="IPR036979">
    <property type="entry name" value="CM_dom_sf"/>
</dbReference>
<dbReference type="InterPro" id="IPR036263">
    <property type="entry name" value="Chorismate_II_sf"/>
</dbReference>
<evidence type="ECO:0000259" key="6">
    <source>
        <dbReference type="PROSITE" id="PS51168"/>
    </source>
</evidence>
<keyword evidence="8" id="KW-1185">Reference proteome</keyword>
<feature type="chain" id="PRO_5046451615" description="chorismate mutase" evidence="5">
    <location>
        <begin position="24"/>
        <end position="197"/>
    </location>
</feature>
<dbReference type="EMBL" id="CP011409">
    <property type="protein sequence ID" value="AKZ63678.1"/>
    <property type="molecule type" value="Genomic_DNA"/>
</dbReference>
<feature type="signal peptide" evidence="5">
    <location>
        <begin position="1"/>
        <end position="23"/>
    </location>
</feature>
<dbReference type="Proteomes" id="UP000063429">
    <property type="component" value="Chromosome"/>
</dbReference>
<keyword evidence="4" id="KW-0413">Isomerase</keyword>
<evidence type="ECO:0000256" key="1">
    <source>
        <dbReference type="ARBA" id="ARBA00004817"/>
    </source>
</evidence>
<dbReference type="PANTHER" id="PTHR38041">
    <property type="entry name" value="CHORISMATE MUTASE"/>
    <property type="match status" value="1"/>
</dbReference>
<keyword evidence="3 5" id="KW-0732">Signal</keyword>
<comment type="pathway">
    <text evidence="1">Metabolic intermediate biosynthesis; prephenate biosynthesis; prephenate from chorismate: step 1/1.</text>
</comment>
<gene>
    <name evidence="7" type="ORF">F506_14285</name>
</gene>
<dbReference type="RefSeq" id="WP_053198460.1">
    <property type="nucleotide sequence ID" value="NZ_CP011409.1"/>
</dbReference>
<evidence type="ECO:0000256" key="4">
    <source>
        <dbReference type="ARBA" id="ARBA00023235"/>
    </source>
</evidence>
<dbReference type="SMART" id="SM00830">
    <property type="entry name" value="CM_2"/>
    <property type="match status" value="1"/>
</dbReference>
<dbReference type="Pfam" id="PF01817">
    <property type="entry name" value="CM_2"/>
    <property type="match status" value="1"/>
</dbReference>
<dbReference type="PANTHER" id="PTHR38041:SF2">
    <property type="entry name" value="SECRETED CHORISMATE MUTASE"/>
    <property type="match status" value="1"/>
</dbReference>
<dbReference type="InterPro" id="IPR002701">
    <property type="entry name" value="CM_II_prokaryot"/>
</dbReference>
<dbReference type="EC" id="5.4.99.5" evidence="2"/>
<evidence type="ECO:0000256" key="3">
    <source>
        <dbReference type="ARBA" id="ARBA00022729"/>
    </source>
</evidence>
<dbReference type="NCBIfam" id="TIGR01806">
    <property type="entry name" value="CM_mono2"/>
    <property type="match status" value="1"/>
</dbReference>